<reference evidence="2" key="1">
    <citation type="submission" date="2014-11" db="EMBL/GenBank/DDBJ databases">
        <authorList>
            <person name="Amaro Gonzalez C."/>
        </authorList>
    </citation>
    <scope>NUCLEOTIDE SEQUENCE</scope>
</reference>
<reference evidence="2" key="2">
    <citation type="journal article" date="2015" name="Fish Shellfish Immunol.">
        <title>Early steps in the European eel (Anguilla anguilla)-Vibrio vulnificus interaction in the gills: Role of the RtxA13 toxin.</title>
        <authorList>
            <person name="Callol A."/>
            <person name="Pajuelo D."/>
            <person name="Ebbesson L."/>
            <person name="Teles M."/>
            <person name="MacKenzie S."/>
            <person name="Amaro C."/>
        </authorList>
    </citation>
    <scope>NUCLEOTIDE SEQUENCE</scope>
</reference>
<organism evidence="2">
    <name type="scientific">Anguilla anguilla</name>
    <name type="common">European freshwater eel</name>
    <name type="synonym">Muraena anguilla</name>
    <dbReference type="NCBI Taxonomy" id="7936"/>
    <lineage>
        <taxon>Eukaryota</taxon>
        <taxon>Metazoa</taxon>
        <taxon>Chordata</taxon>
        <taxon>Craniata</taxon>
        <taxon>Vertebrata</taxon>
        <taxon>Euteleostomi</taxon>
        <taxon>Actinopterygii</taxon>
        <taxon>Neopterygii</taxon>
        <taxon>Teleostei</taxon>
        <taxon>Anguilliformes</taxon>
        <taxon>Anguillidae</taxon>
        <taxon>Anguilla</taxon>
    </lineage>
</organism>
<feature type="signal peptide" evidence="1">
    <location>
        <begin position="1"/>
        <end position="21"/>
    </location>
</feature>
<evidence type="ECO:0000313" key="2">
    <source>
        <dbReference type="EMBL" id="JAH60391.1"/>
    </source>
</evidence>
<dbReference type="EMBL" id="GBXM01048186">
    <property type="protein sequence ID" value="JAH60391.1"/>
    <property type="molecule type" value="Transcribed_RNA"/>
</dbReference>
<dbReference type="AlphaFoldDB" id="A0A0E9U3L5"/>
<keyword evidence="1" id="KW-0732">Signal</keyword>
<proteinExistence type="predicted"/>
<evidence type="ECO:0000256" key="1">
    <source>
        <dbReference type="SAM" id="SignalP"/>
    </source>
</evidence>
<sequence>MYFVDEFILSFLLWKMTKTACFECISLCLVPYPSLRAAQHIVLVGGQVCNLPLFA</sequence>
<accession>A0A0E9U3L5</accession>
<feature type="chain" id="PRO_5002433685" evidence="1">
    <location>
        <begin position="22"/>
        <end position="55"/>
    </location>
</feature>
<protein>
    <submittedName>
        <fullName evidence="2">Uncharacterized protein</fullName>
    </submittedName>
</protein>
<name>A0A0E9U3L5_ANGAN</name>